<name>A0ABT8I120_9BACL</name>
<dbReference type="EMBL" id="JAUHTR010000014">
    <property type="protein sequence ID" value="MDN4526736.1"/>
    <property type="molecule type" value="Genomic_DNA"/>
</dbReference>
<protein>
    <submittedName>
        <fullName evidence="4">Nucleoside-diphosphate sugar epimerase/dehydratase</fullName>
    </submittedName>
</protein>
<feature type="transmembrane region" description="Helical" evidence="2">
    <location>
        <begin position="7"/>
        <end position="29"/>
    </location>
</feature>
<comment type="similarity">
    <text evidence="1">Belongs to the polysaccharide synthase family.</text>
</comment>
<dbReference type="SUPFAM" id="SSF53335">
    <property type="entry name" value="S-adenosyl-L-methionine-dependent methyltransferases"/>
    <property type="match status" value="1"/>
</dbReference>
<dbReference type="Proteomes" id="UP001172721">
    <property type="component" value="Unassembled WGS sequence"/>
</dbReference>
<dbReference type="InterPro" id="IPR003869">
    <property type="entry name" value="Polysac_CapD-like"/>
</dbReference>
<dbReference type="InterPro" id="IPR051203">
    <property type="entry name" value="Polysaccharide_Synthase-Rel"/>
</dbReference>
<keyword evidence="2" id="KW-0472">Membrane</keyword>
<dbReference type="PANTHER" id="PTHR43318:SF1">
    <property type="entry name" value="POLYSACCHARIDE BIOSYNTHESIS PROTEIN EPSC-RELATED"/>
    <property type="match status" value="1"/>
</dbReference>
<evidence type="ECO:0000313" key="4">
    <source>
        <dbReference type="EMBL" id="MDN4526736.1"/>
    </source>
</evidence>
<keyword evidence="2" id="KW-0812">Transmembrane</keyword>
<dbReference type="InterPro" id="IPR029063">
    <property type="entry name" value="SAM-dependent_MTases_sf"/>
</dbReference>
<sequence length="609" mass="67813">MTYRQRLTLFLAIDSVIVLTAIFFSRFLVSADIHVLTPPIVLSSLVILISHHLFSIKFKLYKKAWEYASIGELIVILKVVTISILCAGVIQEVLLEDIYFRLLVVTWLIHVLSICGSRFCWRMFRDTYLLKATDKKKTLIVGAGSAGTMIVRQLLKNSNSKLQPVGFIDDDPKKQYLDIMGIPVIGGLGQIQQAVKEYEIENIVIAIPSLRKKELNTIAHACTKTNVKTQIIPMLEDLMTGKVSINEFRDVKVEDLLGREPVHLDIDSISEYVTGKTVLVTGAGGSIGSEVCRQISKFSPGKLILLGHGENSIYSIEMELRESFGHSSIEFITEIADLQDQQKILTVVGKHRPHVIYHAAAHKHVPLMERNPEEAVKNNLMGTRNIAEAANWHGVETFVMISTDKAVNPTSVMGATKRLAEMVIQDLNTKSKTKFVAVRFGNVLGSRGSVIPLFKKQIEKGGPVTVTHPEMIRYFMTIPEASRLVIQAGAVAQGGEIFVLDMGDPVKIVDLARNLITLSGHSIEDIGIEFSGIRPGEKLFEELLKPDEVHDQQVFPKIYVGKTTPGVYRSEIDELIVQTSLLDANTLRAKLLYYTNEYQAQEQLVTVPS</sequence>
<dbReference type="RefSeq" id="WP_301167755.1">
    <property type="nucleotide sequence ID" value="NZ_JAUHTR010000014.1"/>
</dbReference>
<proteinExistence type="inferred from homology"/>
<feature type="transmembrane region" description="Helical" evidence="2">
    <location>
        <begin position="35"/>
        <end position="55"/>
    </location>
</feature>
<dbReference type="Gene3D" id="3.40.50.720">
    <property type="entry name" value="NAD(P)-binding Rossmann-like Domain"/>
    <property type="match status" value="2"/>
</dbReference>
<keyword evidence="5" id="KW-1185">Reference proteome</keyword>
<dbReference type="SUPFAM" id="SSF51735">
    <property type="entry name" value="NAD(P)-binding Rossmann-fold domains"/>
    <property type="match status" value="1"/>
</dbReference>
<gene>
    <name evidence="4" type="ORF">QYB97_19805</name>
</gene>
<organism evidence="4 5">
    <name type="scientific">Fictibacillus fluitans</name>
    <dbReference type="NCBI Taxonomy" id="3058422"/>
    <lineage>
        <taxon>Bacteria</taxon>
        <taxon>Bacillati</taxon>
        <taxon>Bacillota</taxon>
        <taxon>Bacilli</taxon>
        <taxon>Bacillales</taxon>
        <taxon>Fictibacillaceae</taxon>
        <taxon>Fictibacillus</taxon>
    </lineage>
</organism>
<evidence type="ECO:0000313" key="5">
    <source>
        <dbReference type="Proteomes" id="UP001172721"/>
    </source>
</evidence>
<accession>A0ABT8I120</accession>
<dbReference type="CDD" id="cd05237">
    <property type="entry name" value="UDP_invert_4-6DH_SDR_e"/>
    <property type="match status" value="1"/>
</dbReference>
<feature type="transmembrane region" description="Helical" evidence="2">
    <location>
        <begin position="102"/>
        <end position="121"/>
    </location>
</feature>
<dbReference type="PANTHER" id="PTHR43318">
    <property type="entry name" value="UDP-N-ACETYLGLUCOSAMINE 4,6-DEHYDRATASE"/>
    <property type="match status" value="1"/>
</dbReference>
<comment type="caution">
    <text evidence="4">The sequence shown here is derived from an EMBL/GenBank/DDBJ whole genome shotgun (WGS) entry which is preliminary data.</text>
</comment>
<feature type="domain" description="Polysaccharide biosynthesis protein CapD-like" evidence="3">
    <location>
        <begin position="278"/>
        <end position="561"/>
    </location>
</feature>
<evidence type="ECO:0000259" key="3">
    <source>
        <dbReference type="Pfam" id="PF02719"/>
    </source>
</evidence>
<dbReference type="InterPro" id="IPR036291">
    <property type="entry name" value="NAD(P)-bd_dom_sf"/>
</dbReference>
<keyword evidence="2" id="KW-1133">Transmembrane helix</keyword>
<dbReference type="Pfam" id="PF13727">
    <property type="entry name" value="CoA_binding_3"/>
    <property type="match status" value="1"/>
</dbReference>
<evidence type="ECO:0000256" key="1">
    <source>
        <dbReference type="ARBA" id="ARBA00007430"/>
    </source>
</evidence>
<feature type="transmembrane region" description="Helical" evidence="2">
    <location>
        <begin position="67"/>
        <end position="90"/>
    </location>
</feature>
<evidence type="ECO:0000256" key="2">
    <source>
        <dbReference type="SAM" id="Phobius"/>
    </source>
</evidence>
<reference evidence="4" key="1">
    <citation type="submission" date="2023-07" db="EMBL/GenBank/DDBJ databases">
        <title>Fictibacillus sp. isolated from freshwater pond.</title>
        <authorList>
            <person name="Kirdat K."/>
            <person name="Bhat A."/>
            <person name="Mourya A."/>
            <person name="Yadav A."/>
        </authorList>
    </citation>
    <scope>NUCLEOTIDE SEQUENCE</scope>
    <source>
        <strain evidence="4">NE201</strain>
    </source>
</reference>
<dbReference type="Pfam" id="PF02719">
    <property type="entry name" value="Polysacc_synt_2"/>
    <property type="match status" value="1"/>
</dbReference>